<accession>A0A2P9HCG1</accession>
<proteinExistence type="predicted"/>
<organism evidence="1 2">
    <name type="scientific">Ochrobactrum soli</name>
    <dbReference type="NCBI Taxonomy" id="2448455"/>
    <lineage>
        <taxon>Bacteria</taxon>
        <taxon>Pseudomonadati</taxon>
        <taxon>Pseudomonadota</taxon>
        <taxon>Alphaproteobacteria</taxon>
        <taxon>Hyphomicrobiales</taxon>
        <taxon>Brucellaceae</taxon>
        <taxon>Brucella/Ochrobactrum group</taxon>
        <taxon>Ochrobactrum</taxon>
    </lineage>
</organism>
<evidence type="ECO:0000313" key="1">
    <source>
        <dbReference type="EMBL" id="SPL61530.1"/>
    </source>
</evidence>
<dbReference type="AlphaFoldDB" id="A0A2P9HCG1"/>
<protein>
    <submittedName>
        <fullName evidence="1">Uncharacterized protein</fullName>
    </submittedName>
</protein>
<dbReference type="Proteomes" id="UP000246073">
    <property type="component" value="Unassembled WGS sequence"/>
</dbReference>
<sequence length="39" mass="4390">MEMKGPLRFAFYCVAFVIATMDGICHSSMFLDKLCQGDL</sequence>
<reference evidence="2" key="1">
    <citation type="submission" date="2017-12" db="EMBL/GenBank/DDBJ databases">
        <authorList>
            <person name="Diaz M."/>
        </authorList>
    </citation>
    <scope>NUCLEOTIDE SEQUENCE [LARGE SCALE GENOMIC DNA]</scope>
    <source>
        <strain evidence="2">FI11154</strain>
    </source>
</reference>
<name>A0A2P9HCG1_9HYPH</name>
<evidence type="ECO:0000313" key="2">
    <source>
        <dbReference type="Proteomes" id="UP000246073"/>
    </source>
</evidence>
<dbReference type="EMBL" id="OOFM01000001">
    <property type="protein sequence ID" value="SPL61530.1"/>
    <property type="molecule type" value="Genomic_DNA"/>
</dbReference>
<gene>
    <name evidence="1" type="ORF">OHAE_4322</name>
</gene>